<dbReference type="InterPro" id="IPR001279">
    <property type="entry name" value="Metallo-B-lactamas"/>
</dbReference>
<feature type="domain" description="Metallo-beta-lactamase" evidence="1">
    <location>
        <begin position="27"/>
        <end position="83"/>
    </location>
</feature>
<dbReference type="CDD" id="cd07713">
    <property type="entry name" value="DHPS-like_MBL-fold"/>
    <property type="match status" value="1"/>
</dbReference>
<dbReference type="GO" id="GO:0016787">
    <property type="term" value="F:hydrolase activity"/>
    <property type="evidence" value="ECO:0007669"/>
    <property type="project" value="UniProtKB-KW"/>
</dbReference>
<dbReference type="PANTHER" id="PTHR13754:SF13">
    <property type="entry name" value="METALLO-BETA-LACTAMASE SUPERFAMILY PROTEIN (AFU_ORTHOLOGUE AFUA_3G07630)"/>
    <property type="match status" value="1"/>
</dbReference>
<dbReference type="PANTHER" id="PTHR13754">
    <property type="entry name" value="METALLO-BETA-LACTAMASE SUPERFAMILY PROTEIN"/>
    <property type="match status" value="1"/>
</dbReference>
<dbReference type="InterPro" id="IPR036866">
    <property type="entry name" value="RibonucZ/Hydroxyglut_hydro"/>
</dbReference>
<proteinExistence type="predicted"/>
<dbReference type="SUPFAM" id="SSF56281">
    <property type="entry name" value="Metallo-hydrolase/oxidoreductase"/>
    <property type="match status" value="1"/>
</dbReference>
<organism evidence="2">
    <name type="scientific">hydrothermal vent metagenome</name>
    <dbReference type="NCBI Taxonomy" id="652676"/>
    <lineage>
        <taxon>unclassified sequences</taxon>
        <taxon>metagenomes</taxon>
        <taxon>ecological metagenomes</taxon>
    </lineage>
</organism>
<reference evidence="2" key="1">
    <citation type="submission" date="2016-10" db="EMBL/GenBank/DDBJ databases">
        <authorList>
            <person name="de Groot N.N."/>
        </authorList>
    </citation>
    <scope>NUCLEOTIDE SEQUENCE</scope>
</reference>
<dbReference type="EMBL" id="FPHP01000046">
    <property type="protein sequence ID" value="SFV75811.1"/>
    <property type="molecule type" value="Genomic_DNA"/>
</dbReference>
<keyword evidence="2" id="KW-0378">Hydrolase</keyword>
<evidence type="ECO:0000313" key="2">
    <source>
        <dbReference type="EMBL" id="SFV75811.1"/>
    </source>
</evidence>
<accession>A0A1W1D5A4</accession>
<dbReference type="InterPro" id="IPR052926">
    <property type="entry name" value="Metallo-beta-lactamase_dom"/>
</dbReference>
<evidence type="ECO:0000259" key="1">
    <source>
        <dbReference type="Pfam" id="PF00753"/>
    </source>
</evidence>
<protein>
    <submittedName>
        <fullName evidence="2">Metal-dependent hydrolases of the beta-lactamase superfamily II</fullName>
    </submittedName>
</protein>
<dbReference type="InterPro" id="IPR041712">
    <property type="entry name" value="DHPS-like_MBL-fold"/>
</dbReference>
<dbReference type="Gene3D" id="3.60.15.10">
    <property type="entry name" value="Ribonuclease Z/Hydroxyacylglutathione hydrolase-like"/>
    <property type="match status" value="1"/>
</dbReference>
<name>A0A1W1D5A4_9ZZZZ</name>
<dbReference type="Pfam" id="PF00753">
    <property type="entry name" value="Lactamase_B"/>
    <property type="match status" value="1"/>
</dbReference>
<sequence length="219" mass="24566">MIQILFDNYEVCNQCQSLWGFSAYLKEYKLLFDTGSNGRVLLKNMQHLKIDVKEIKYIFITHAHWDHIGGIDSIIELNPNVTLFVPSSLSKHLINDLKTLVKEVVICTKKPQKLFANLYTTGVLGDDIPEQSLIIQNNDKNSVLTGCGHFGIENITKVAQAVIQQNITCVMGGFHLLKSDETTILQTIHTLKQMGVQCAKPTHCSGDKAIQLFSQKFSS</sequence>
<dbReference type="AlphaFoldDB" id="A0A1W1D5A4"/>
<gene>
    <name evidence="2" type="ORF">MNB_SM-3-1346</name>
</gene>
<dbReference type="GO" id="GO:0016740">
    <property type="term" value="F:transferase activity"/>
    <property type="evidence" value="ECO:0007669"/>
    <property type="project" value="TreeGrafter"/>
</dbReference>